<gene>
    <name evidence="3" type="ORF">Prubr_35100</name>
</gene>
<dbReference type="CDD" id="cd00093">
    <property type="entry name" value="HTH_XRE"/>
    <property type="match status" value="1"/>
</dbReference>
<dbReference type="Pfam" id="PF13560">
    <property type="entry name" value="HTH_31"/>
    <property type="match status" value="1"/>
</dbReference>
<protein>
    <submittedName>
        <fullName evidence="3">Transcriptional regulator</fullName>
    </submittedName>
</protein>
<dbReference type="KEGG" id="pry:Prubr_35100"/>
<dbReference type="Pfam" id="PF19054">
    <property type="entry name" value="DUF5753"/>
    <property type="match status" value="1"/>
</dbReference>
<dbReference type="Gene3D" id="1.10.260.40">
    <property type="entry name" value="lambda repressor-like DNA-binding domains"/>
    <property type="match status" value="1"/>
</dbReference>
<dbReference type="InterPro" id="IPR043917">
    <property type="entry name" value="DUF5753"/>
</dbReference>
<sequence length="349" mass="37625">MSIPTARRRLGAELRRLREAAGLTGEQVIARVGWASASKLSRLENGRSRPDLGDVLDLLDTYSVDGPLRDDLVAVTRAAGDARAWLRSYPVMTARQRGYAELEAGCVEIREWAPVLVPGLLQTPGYARVRFLSSRPLAAGPAENTDAETEVAARLARQSLLTRDATPLRYEAVIDEAALGSRGGPPDVVRGQLVRLRELAARPNVTLRVLPRTATIGDWYLPHTGFSLYGFAHPQDPETLAIEGLSIHLVLTDRTEIDRYTAVFDWLREAALSAADSLVWLTDAAPWSPVPAPRPDSPRRRTTTATPEGVAPGTATPSAPAASNATAGPGALTGPPARRTREVQPHPGR</sequence>
<dbReference type="AlphaFoldDB" id="A0A810N2R4"/>
<evidence type="ECO:0000259" key="2">
    <source>
        <dbReference type="PROSITE" id="PS50943"/>
    </source>
</evidence>
<proteinExistence type="predicted"/>
<name>A0A810N2R4_9ACTN</name>
<keyword evidence="4" id="KW-1185">Reference proteome</keyword>
<evidence type="ECO:0000313" key="4">
    <source>
        <dbReference type="Proteomes" id="UP000680866"/>
    </source>
</evidence>
<dbReference type="GO" id="GO:0003677">
    <property type="term" value="F:DNA binding"/>
    <property type="evidence" value="ECO:0007669"/>
    <property type="project" value="InterPro"/>
</dbReference>
<feature type="domain" description="HTH cro/C1-type" evidence="2">
    <location>
        <begin position="14"/>
        <end position="69"/>
    </location>
</feature>
<accession>A0A810N2R4</accession>
<dbReference type="SMART" id="SM00530">
    <property type="entry name" value="HTH_XRE"/>
    <property type="match status" value="1"/>
</dbReference>
<dbReference type="Proteomes" id="UP000680866">
    <property type="component" value="Chromosome"/>
</dbReference>
<dbReference type="InterPro" id="IPR010982">
    <property type="entry name" value="Lambda_DNA-bd_dom_sf"/>
</dbReference>
<feature type="region of interest" description="Disordered" evidence="1">
    <location>
        <begin position="285"/>
        <end position="349"/>
    </location>
</feature>
<dbReference type="EMBL" id="AP023359">
    <property type="protein sequence ID" value="BCJ66489.1"/>
    <property type="molecule type" value="Genomic_DNA"/>
</dbReference>
<feature type="compositionally biased region" description="Basic and acidic residues" evidence="1">
    <location>
        <begin position="339"/>
        <end position="349"/>
    </location>
</feature>
<evidence type="ECO:0000313" key="3">
    <source>
        <dbReference type="EMBL" id="BCJ66489.1"/>
    </source>
</evidence>
<dbReference type="SUPFAM" id="SSF47413">
    <property type="entry name" value="lambda repressor-like DNA-binding domains"/>
    <property type="match status" value="1"/>
</dbReference>
<organism evidence="3 4">
    <name type="scientific">Polymorphospora rubra</name>
    <dbReference type="NCBI Taxonomy" id="338584"/>
    <lineage>
        <taxon>Bacteria</taxon>
        <taxon>Bacillati</taxon>
        <taxon>Actinomycetota</taxon>
        <taxon>Actinomycetes</taxon>
        <taxon>Micromonosporales</taxon>
        <taxon>Micromonosporaceae</taxon>
        <taxon>Polymorphospora</taxon>
    </lineage>
</organism>
<evidence type="ECO:0000256" key="1">
    <source>
        <dbReference type="SAM" id="MobiDB-lite"/>
    </source>
</evidence>
<feature type="compositionally biased region" description="Low complexity" evidence="1">
    <location>
        <begin position="303"/>
        <end position="330"/>
    </location>
</feature>
<reference evidence="3" key="1">
    <citation type="submission" date="2020-08" db="EMBL/GenBank/DDBJ databases">
        <title>Whole genome shotgun sequence of Polymorphospora rubra NBRC 101157.</title>
        <authorList>
            <person name="Komaki H."/>
            <person name="Tamura T."/>
        </authorList>
    </citation>
    <scope>NUCLEOTIDE SEQUENCE</scope>
    <source>
        <strain evidence="3">NBRC 101157</strain>
    </source>
</reference>
<dbReference type="PROSITE" id="PS50943">
    <property type="entry name" value="HTH_CROC1"/>
    <property type="match status" value="1"/>
</dbReference>
<dbReference type="InterPro" id="IPR001387">
    <property type="entry name" value="Cro/C1-type_HTH"/>
</dbReference>